<keyword evidence="1" id="KW-0175">Coiled coil</keyword>
<sequence length="1178" mass="136095">MVADAIKGTIEVTKGLNDIKSSNLTFAKEALQITVQAGEAITPFIPLIGLASTTIVEIVKIYQTSQYNKRICNSLLDRARLSEIAIDQLIRRRKENEKNFKSQIWYNAFDRFVFILDKMKTFAEKVSQLQGFKVYFKAKKVSEKFNTLMNEYDNAMKDLNFTIAIVNEQQKQIDNESLNADIGEMKEFLEKIENNNEENSVKMSLIYEEVQNIKSMISKSEINETKRIDSNKLTEPVVGRQSDTRGSSKGKTKKRIYMNAIEVACRTINIPEKDSKMTQRFLAICIKATQSPNIIQFYGLSIIDGSTVMVLEWAELGSLRELYKENKIPLKLKLSYALDICRGIAYLNALNIYHHDLKCSNVMVTEKHVAKLTNFYLSRDKDGRTTSVFNRIENGRWLAPEKLKDNKYRYDHKCEIFSFGMLLWELTFERKPYENMDLEKISNYVINGGREKIQFEQIGLASPNSPDAKIQKGFEEIIREAWNQDPDIRISITKLLIQLDDLTKKSVKPGCSPGLQPQEIADINIPINPLNDKSDEIPDDIDFDSIDIDEIFEPIIPISEGIKAHKEKDYEKAWKCFNEQAENQNSLGKYWKAYYLWEGFFDQKIDKIAALELYKEAADNGVTDAQYRYACSLLDRNLKSKIKPNSKEEAVKYLQMAAENGSVSAQFQVGENYSKGRLNYTQNLEMAKLWYKRAALQNDKKAKERLKTLGKNSNDKELISKIYFELIYYSELHSSNYKETIEIFNKVLSENTVLSRPEKELLRDRVSRNIEREKELFKRGEPFECSHCKLTRYSTRYCENCIIQYLKSLLGTWASGSEAIDEFIRECQSKSALPLHIIEWISFDQFEDVEYLADGGFAKIYTAKWKRGAILDWNESKQEFIYQGSHKVVLKSLNNSKQPTKEFFDEAKALVNVRSGDIVNAYGITKFPQDGNYAIVMNYFGEGNLRSYLEKNHETMSLKEKVFAIWRICFALSDIHAQDLVHYDLHSGNILLYTNRCLIADLGLCGPVDDDNVRKLYGIVPYMAPELFLLQKYTKASDIYSVGMLMWEIFGGFPPFNDIPHDLSTISNIISGLRPPMLSEIPNEIQNLIKRCWNGDPSKRPTIEEILDVIKYQYRQILENEELSIAYDNEKKTYSGSRKANKPTNQTYHTSRILSLSEKDINKFVIPEDFDDENVDWE</sequence>
<dbReference type="Gene3D" id="1.25.40.10">
    <property type="entry name" value="Tetratricopeptide repeat domain"/>
    <property type="match status" value="1"/>
</dbReference>
<comment type="caution">
    <text evidence="3">The sequence shown here is derived from an EMBL/GenBank/DDBJ whole genome shotgun (WGS) entry which is preliminary data.</text>
</comment>
<dbReference type="VEuPathDB" id="FungiDB:RhiirA1_421094"/>
<dbReference type="Pfam" id="PF07714">
    <property type="entry name" value="PK_Tyr_Ser-Thr"/>
    <property type="match status" value="2"/>
</dbReference>
<dbReference type="InterPro" id="IPR008271">
    <property type="entry name" value="Ser/Thr_kinase_AS"/>
</dbReference>
<dbReference type="Gene3D" id="1.20.930.20">
    <property type="entry name" value="Adaptor protein Cbl, N-terminal domain"/>
    <property type="match status" value="1"/>
</dbReference>
<evidence type="ECO:0000256" key="1">
    <source>
        <dbReference type="SAM" id="Coils"/>
    </source>
</evidence>
<dbReference type="EMBL" id="LLXL01000734">
    <property type="protein sequence ID" value="PKK69367.1"/>
    <property type="molecule type" value="Genomic_DNA"/>
</dbReference>
<reference evidence="3 4" key="1">
    <citation type="submission" date="2016-04" db="EMBL/GenBank/DDBJ databases">
        <title>Genome analyses suggest a sexual origin of heterokaryosis in a supposedly ancient asexual fungus.</title>
        <authorList>
            <person name="Ropars J."/>
            <person name="Sedzielewska K."/>
            <person name="Noel J."/>
            <person name="Charron P."/>
            <person name="Farinelli L."/>
            <person name="Marton T."/>
            <person name="Kruger M."/>
            <person name="Pelin A."/>
            <person name="Brachmann A."/>
            <person name="Corradi N."/>
        </authorList>
    </citation>
    <scope>NUCLEOTIDE SEQUENCE [LARGE SCALE GENOMIC DNA]</scope>
    <source>
        <strain evidence="3 4">C2</strain>
    </source>
</reference>
<dbReference type="SMART" id="SM00671">
    <property type="entry name" value="SEL1"/>
    <property type="match status" value="3"/>
</dbReference>
<dbReference type="Pfam" id="PF08238">
    <property type="entry name" value="Sel1"/>
    <property type="match status" value="3"/>
</dbReference>
<dbReference type="CDD" id="cd21037">
    <property type="entry name" value="MLKL_NTD"/>
    <property type="match status" value="1"/>
</dbReference>
<dbReference type="InterPro" id="IPR050167">
    <property type="entry name" value="Ser_Thr_protein_kinase"/>
</dbReference>
<dbReference type="InterPro" id="IPR011990">
    <property type="entry name" value="TPR-like_helical_dom_sf"/>
</dbReference>
<dbReference type="InterPro" id="IPR059179">
    <property type="entry name" value="MLKL-like_MCAfunc"/>
</dbReference>
<name>A0A2N1N659_9GLOM</name>
<dbReference type="VEuPathDB" id="FungiDB:RhiirFUN_019016"/>
<organism evidence="3 4">
    <name type="scientific">Rhizophagus irregularis</name>
    <dbReference type="NCBI Taxonomy" id="588596"/>
    <lineage>
        <taxon>Eukaryota</taxon>
        <taxon>Fungi</taxon>
        <taxon>Fungi incertae sedis</taxon>
        <taxon>Mucoromycota</taxon>
        <taxon>Glomeromycotina</taxon>
        <taxon>Glomeromycetes</taxon>
        <taxon>Glomerales</taxon>
        <taxon>Glomeraceae</taxon>
        <taxon>Rhizophagus</taxon>
    </lineage>
</organism>
<dbReference type="VEuPathDB" id="FungiDB:FUN_020086"/>
<dbReference type="PRINTS" id="PR00109">
    <property type="entry name" value="TYRKINASE"/>
</dbReference>
<dbReference type="VEuPathDB" id="FungiDB:RhiirA1_396271"/>
<dbReference type="VEuPathDB" id="FungiDB:FUN_020087"/>
<dbReference type="InterPro" id="IPR001245">
    <property type="entry name" value="Ser-Thr/Tyr_kinase_cat_dom"/>
</dbReference>
<dbReference type="SUPFAM" id="SSF56112">
    <property type="entry name" value="Protein kinase-like (PK-like)"/>
    <property type="match status" value="2"/>
</dbReference>
<evidence type="ECO:0000313" key="3">
    <source>
        <dbReference type="EMBL" id="PKK69367.1"/>
    </source>
</evidence>
<dbReference type="VEuPathDB" id="FungiDB:RhiirA1_529936"/>
<dbReference type="Gene3D" id="1.10.510.10">
    <property type="entry name" value="Transferase(Phosphotransferase) domain 1"/>
    <property type="match status" value="2"/>
</dbReference>
<dbReference type="PROSITE" id="PS50011">
    <property type="entry name" value="PROTEIN_KINASE_DOM"/>
    <property type="match status" value="2"/>
</dbReference>
<dbReference type="SUPFAM" id="SSF81901">
    <property type="entry name" value="HCP-like"/>
    <property type="match status" value="1"/>
</dbReference>
<dbReference type="Proteomes" id="UP000233469">
    <property type="component" value="Unassembled WGS sequence"/>
</dbReference>
<reference evidence="3 4" key="2">
    <citation type="submission" date="2017-10" db="EMBL/GenBank/DDBJ databases">
        <title>Extensive intraspecific genome diversity in a model arbuscular mycorrhizal fungus.</title>
        <authorList>
            <person name="Chen E.C.H."/>
            <person name="Morin E."/>
            <person name="Baudet D."/>
            <person name="Noel J."/>
            <person name="Ndikumana S."/>
            <person name="Charron P."/>
            <person name="St-Onge C."/>
            <person name="Giorgi J."/>
            <person name="Grigoriev I.V."/>
            <person name="Roux C."/>
            <person name="Martin F.M."/>
            <person name="Corradi N."/>
        </authorList>
    </citation>
    <scope>NUCLEOTIDE SEQUENCE [LARGE SCALE GENOMIC DNA]</scope>
    <source>
        <strain evidence="3 4">C2</strain>
    </source>
</reference>
<dbReference type="GO" id="GO:0004672">
    <property type="term" value="F:protein kinase activity"/>
    <property type="evidence" value="ECO:0007669"/>
    <property type="project" value="InterPro"/>
</dbReference>
<keyword evidence="3" id="KW-0418">Kinase</keyword>
<evidence type="ECO:0000313" key="4">
    <source>
        <dbReference type="Proteomes" id="UP000233469"/>
    </source>
</evidence>
<dbReference type="InterPro" id="IPR006597">
    <property type="entry name" value="Sel1-like"/>
</dbReference>
<dbReference type="PANTHER" id="PTHR23257:SF963">
    <property type="entry name" value="AT08303P"/>
    <property type="match status" value="1"/>
</dbReference>
<feature type="domain" description="Protein kinase" evidence="2">
    <location>
        <begin position="846"/>
        <end position="1115"/>
    </location>
</feature>
<feature type="coiled-coil region" evidence="1">
    <location>
        <begin position="138"/>
        <end position="195"/>
    </location>
</feature>
<dbReference type="InterPro" id="IPR011009">
    <property type="entry name" value="Kinase-like_dom_sf"/>
</dbReference>
<protein>
    <submittedName>
        <fullName evidence="3">Kinase-like protein</fullName>
    </submittedName>
</protein>
<dbReference type="AlphaFoldDB" id="A0A2N1N659"/>
<dbReference type="InterPro" id="IPR036537">
    <property type="entry name" value="Adaptor_Cbl_N_dom_sf"/>
</dbReference>
<dbReference type="GO" id="GO:0007166">
    <property type="term" value="P:cell surface receptor signaling pathway"/>
    <property type="evidence" value="ECO:0007669"/>
    <property type="project" value="InterPro"/>
</dbReference>
<evidence type="ECO:0000259" key="2">
    <source>
        <dbReference type="PROSITE" id="PS50011"/>
    </source>
</evidence>
<proteinExistence type="predicted"/>
<dbReference type="PANTHER" id="PTHR23257">
    <property type="entry name" value="SERINE-THREONINE PROTEIN KINASE"/>
    <property type="match status" value="1"/>
</dbReference>
<dbReference type="InterPro" id="IPR000719">
    <property type="entry name" value="Prot_kinase_dom"/>
</dbReference>
<dbReference type="GO" id="GO:0005524">
    <property type="term" value="F:ATP binding"/>
    <property type="evidence" value="ECO:0007669"/>
    <property type="project" value="InterPro"/>
</dbReference>
<dbReference type="PROSITE" id="PS00108">
    <property type="entry name" value="PROTEIN_KINASE_ST"/>
    <property type="match status" value="1"/>
</dbReference>
<gene>
    <name evidence="3" type="ORF">RhiirC2_850769</name>
</gene>
<keyword evidence="3" id="KW-0808">Transferase</keyword>
<dbReference type="GO" id="GO:0005737">
    <property type="term" value="C:cytoplasm"/>
    <property type="evidence" value="ECO:0007669"/>
    <property type="project" value="TreeGrafter"/>
</dbReference>
<accession>A0A2N1N659</accession>
<dbReference type="SMART" id="SM00220">
    <property type="entry name" value="S_TKc"/>
    <property type="match status" value="2"/>
</dbReference>
<dbReference type="VEuPathDB" id="FungiDB:RhiirFUN_019017"/>
<feature type="domain" description="Protein kinase" evidence="2">
    <location>
        <begin position="222"/>
        <end position="503"/>
    </location>
</feature>